<organism evidence="3 4">
    <name type="scientific">Aulographum hederae CBS 113979</name>
    <dbReference type="NCBI Taxonomy" id="1176131"/>
    <lineage>
        <taxon>Eukaryota</taxon>
        <taxon>Fungi</taxon>
        <taxon>Dikarya</taxon>
        <taxon>Ascomycota</taxon>
        <taxon>Pezizomycotina</taxon>
        <taxon>Dothideomycetes</taxon>
        <taxon>Pleosporomycetidae</taxon>
        <taxon>Aulographales</taxon>
        <taxon>Aulographaceae</taxon>
    </lineage>
</organism>
<keyword evidence="2" id="KW-0472">Membrane</keyword>
<feature type="transmembrane region" description="Helical" evidence="2">
    <location>
        <begin position="277"/>
        <end position="303"/>
    </location>
</feature>
<reference evidence="3" key="1">
    <citation type="journal article" date="2020" name="Stud. Mycol.">
        <title>101 Dothideomycetes genomes: a test case for predicting lifestyles and emergence of pathogens.</title>
        <authorList>
            <person name="Haridas S."/>
            <person name="Albert R."/>
            <person name="Binder M."/>
            <person name="Bloem J."/>
            <person name="Labutti K."/>
            <person name="Salamov A."/>
            <person name="Andreopoulos B."/>
            <person name="Baker S."/>
            <person name="Barry K."/>
            <person name="Bills G."/>
            <person name="Bluhm B."/>
            <person name="Cannon C."/>
            <person name="Castanera R."/>
            <person name="Culley D."/>
            <person name="Daum C."/>
            <person name="Ezra D."/>
            <person name="Gonzalez J."/>
            <person name="Henrissat B."/>
            <person name="Kuo A."/>
            <person name="Liang C."/>
            <person name="Lipzen A."/>
            <person name="Lutzoni F."/>
            <person name="Magnuson J."/>
            <person name="Mondo S."/>
            <person name="Nolan M."/>
            <person name="Ohm R."/>
            <person name="Pangilinan J."/>
            <person name="Park H.-J."/>
            <person name="Ramirez L."/>
            <person name="Alfaro M."/>
            <person name="Sun H."/>
            <person name="Tritt A."/>
            <person name="Yoshinaga Y."/>
            <person name="Zwiers L.-H."/>
            <person name="Turgeon B."/>
            <person name="Goodwin S."/>
            <person name="Spatafora J."/>
            <person name="Crous P."/>
            <person name="Grigoriev I."/>
        </authorList>
    </citation>
    <scope>NUCLEOTIDE SEQUENCE</scope>
    <source>
        <strain evidence="3">CBS 113979</strain>
    </source>
</reference>
<dbReference type="OrthoDB" id="5420214at2759"/>
<keyword evidence="2" id="KW-1133">Transmembrane helix</keyword>
<feature type="compositionally biased region" description="Polar residues" evidence="1">
    <location>
        <begin position="165"/>
        <end position="175"/>
    </location>
</feature>
<keyword evidence="2" id="KW-0812">Transmembrane</keyword>
<sequence length="339" mass="37240">MGASPPEEAPNTTSAPHPADRRLLPQRTTSITSPIQPPPRAAVSRSDAEQLSLTKSQEWVQSQSTLIGQQISPSSDDGRTSYIGGAAITRNPSTNVDSVLDEKSLPSTLVATRSNAHDIDPEKRGSTGAYSNNSRRSDYSRNSKRSHLSQQSRQSHRDPFRSPVLSPTSYQSYPTQQVEEQEEEEDVDLQKKTLQILIFLALPCAVLSLLTLFWTLIALLTVLLLQPFRLFANVKPDLVSFLSPPLRLQLSMIYAPIPPSQPETPAFTSSGLLLAHLLGPFMGVGVAIASWVSGGFWVFSAILGDPAGKDKYNDGRSTVLAVRAWWERWLLKAVAKELR</sequence>
<accession>A0A6G1H6V4</accession>
<feature type="region of interest" description="Disordered" evidence="1">
    <location>
        <begin position="1"/>
        <end position="184"/>
    </location>
</feature>
<dbReference type="AlphaFoldDB" id="A0A6G1H6V4"/>
<evidence type="ECO:0000256" key="1">
    <source>
        <dbReference type="SAM" id="MobiDB-lite"/>
    </source>
</evidence>
<protein>
    <submittedName>
        <fullName evidence="3">Uncharacterized protein</fullName>
    </submittedName>
</protein>
<feature type="transmembrane region" description="Helical" evidence="2">
    <location>
        <begin position="196"/>
        <end position="225"/>
    </location>
</feature>
<evidence type="ECO:0000256" key="2">
    <source>
        <dbReference type="SAM" id="Phobius"/>
    </source>
</evidence>
<proteinExistence type="predicted"/>
<feature type="compositionally biased region" description="Polar residues" evidence="1">
    <location>
        <begin position="105"/>
        <end position="114"/>
    </location>
</feature>
<feature type="compositionally biased region" description="Polar residues" evidence="1">
    <location>
        <begin position="49"/>
        <end position="75"/>
    </location>
</feature>
<evidence type="ECO:0000313" key="3">
    <source>
        <dbReference type="EMBL" id="KAF1988963.1"/>
    </source>
</evidence>
<gene>
    <name evidence="3" type="ORF">K402DRAFT_418803</name>
</gene>
<keyword evidence="4" id="KW-1185">Reference proteome</keyword>
<dbReference type="EMBL" id="ML977146">
    <property type="protein sequence ID" value="KAF1988963.1"/>
    <property type="molecule type" value="Genomic_DNA"/>
</dbReference>
<dbReference type="Proteomes" id="UP000800041">
    <property type="component" value="Unassembled WGS sequence"/>
</dbReference>
<evidence type="ECO:0000313" key="4">
    <source>
        <dbReference type="Proteomes" id="UP000800041"/>
    </source>
</evidence>
<feature type="compositionally biased region" description="Basic and acidic residues" evidence="1">
    <location>
        <begin position="115"/>
        <end position="125"/>
    </location>
</feature>
<name>A0A6G1H6V4_9PEZI</name>